<dbReference type="AlphaFoldDB" id="A0A550HZA4"/>
<evidence type="ECO:0000313" key="3">
    <source>
        <dbReference type="EMBL" id="TRO64063.1"/>
    </source>
</evidence>
<keyword evidence="2" id="KW-0560">Oxidoreductase</keyword>
<evidence type="ECO:0000313" key="4">
    <source>
        <dbReference type="Proteomes" id="UP000315131"/>
    </source>
</evidence>
<dbReference type="PROSITE" id="PS51257">
    <property type="entry name" value="PROKAR_LIPOPROTEIN"/>
    <property type="match status" value="1"/>
</dbReference>
<dbReference type="NCBIfam" id="TIGR04018">
    <property type="entry name" value="Bthiol_YpdA"/>
    <property type="match status" value="1"/>
</dbReference>
<dbReference type="PRINTS" id="PR00368">
    <property type="entry name" value="FADPNR"/>
</dbReference>
<dbReference type="InterPro" id="IPR036188">
    <property type="entry name" value="FAD/NAD-bd_sf"/>
</dbReference>
<dbReference type="SUPFAM" id="SSF51905">
    <property type="entry name" value="FAD/NAD(P)-binding domain"/>
    <property type="match status" value="1"/>
</dbReference>
<proteinExistence type="predicted"/>
<dbReference type="EMBL" id="VHSF01000003">
    <property type="protein sequence ID" value="TRO64063.1"/>
    <property type="molecule type" value="Genomic_DNA"/>
</dbReference>
<dbReference type="InterPro" id="IPR023856">
    <property type="entry name" value="Bdr"/>
</dbReference>
<dbReference type="OrthoDB" id="9778740at2"/>
<gene>
    <name evidence="3" type="primary">ypdA</name>
    <name evidence="3" type="ORF">FGM01_11175</name>
</gene>
<organism evidence="3 4">
    <name type="scientific">Christiangramia sabulilitoris</name>
    <dbReference type="NCBI Taxonomy" id="2583991"/>
    <lineage>
        <taxon>Bacteria</taxon>
        <taxon>Pseudomonadati</taxon>
        <taxon>Bacteroidota</taxon>
        <taxon>Flavobacteriia</taxon>
        <taxon>Flavobacteriales</taxon>
        <taxon>Flavobacteriaceae</taxon>
        <taxon>Christiangramia</taxon>
    </lineage>
</organism>
<dbReference type="GO" id="GO:0016491">
    <property type="term" value="F:oxidoreductase activity"/>
    <property type="evidence" value="ECO:0007669"/>
    <property type="project" value="UniProtKB-KW"/>
</dbReference>
<dbReference type="RefSeq" id="WP_143411259.1">
    <property type="nucleotide sequence ID" value="NZ_VHSF01000003.1"/>
</dbReference>
<keyword evidence="4" id="KW-1185">Reference proteome</keyword>
<dbReference type="Pfam" id="PF13738">
    <property type="entry name" value="Pyr_redox_3"/>
    <property type="match status" value="1"/>
</dbReference>
<evidence type="ECO:0000256" key="1">
    <source>
        <dbReference type="ARBA" id="ARBA00022630"/>
    </source>
</evidence>
<dbReference type="PRINTS" id="PR00469">
    <property type="entry name" value="PNDRDTASEII"/>
</dbReference>
<dbReference type="Proteomes" id="UP000315131">
    <property type="component" value="Unassembled WGS sequence"/>
</dbReference>
<keyword evidence="1" id="KW-0285">Flavoprotein</keyword>
<reference evidence="3 4" key="1">
    <citation type="submission" date="2019-06" db="EMBL/GenBank/DDBJ databases">
        <title>Gramella sabulilitoris sp. nov., isolated from a marine sand.</title>
        <authorList>
            <person name="Yoon J.-H."/>
        </authorList>
    </citation>
    <scope>NUCLEOTIDE SEQUENCE [LARGE SCALE GENOMIC DNA]</scope>
    <source>
        <strain evidence="3 4">HSMS-1</strain>
    </source>
</reference>
<dbReference type="Gene3D" id="3.50.50.60">
    <property type="entry name" value="FAD/NAD(P)-binding domain"/>
    <property type="match status" value="1"/>
</dbReference>
<protein>
    <submittedName>
        <fullName evidence="3">YpdA family putative bacillithiol disulfide reductase</fullName>
    </submittedName>
</protein>
<dbReference type="InterPro" id="IPR050097">
    <property type="entry name" value="Ferredoxin-NADP_redctase_2"/>
</dbReference>
<comment type="caution">
    <text evidence="3">The sequence shown here is derived from an EMBL/GenBank/DDBJ whole genome shotgun (WGS) entry which is preliminary data.</text>
</comment>
<accession>A0A550HZA4</accession>
<evidence type="ECO:0000256" key="2">
    <source>
        <dbReference type="ARBA" id="ARBA00023002"/>
    </source>
</evidence>
<dbReference type="PANTHER" id="PTHR48105">
    <property type="entry name" value="THIOREDOXIN REDUCTASE 1-RELATED-RELATED"/>
    <property type="match status" value="1"/>
</dbReference>
<sequence>MQTPDNKYEVVIIGGGPIGIACALQAEKKGLSYVILEKGCLVNSLYHYPTNMTFFSTSEKLELDNIPFISNNPKPGKREALEYYRRIATNNKVNIHLFEKVTAVETKAEQIHLVKTTKAEYTANNVIVATGFYDIPNYLKVPGEDLPKVSHYYDDPHYYATQKTVVVGASNSAVDAALEIYRKGGEVTMIVRKPEIGERVKYWVRPDVINRIEEGSIKAYFNSTLKEIKENEVILNTPEGEEILPNDFVLLLTGYRPNFGFLQDIGIKLSDDGRKIPEYDEETMETNIPGIYLAGVICGGVETHKWFIENSRVHASLIMEHISSCKTVKHS</sequence>
<name>A0A550HZA4_9FLAO</name>